<feature type="region of interest" description="Disordered" evidence="1">
    <location>
        <begin position="190"/>
        <end position="220"/>
    </location>
</feature>
<proteinExistence type="predicted"/>
<dbReference type="EMBL" id="JAEKNQ010000015">
    <property type="protein sequence ID" value="MBJ7602157.1"/>
    <property type="molecule type" value="Genomic_DNA"/>
</dbReference>
<evidence type="ECO:0008006" key="4">
    <source>
        <dbReference type="Google" id="ProtNLM"/>
    </source>
</evidence>
<evidence type="ECO:0000313" key="3">
    <source>
        <dbReference type="Proteomes" id="UP000620075"/>
    </source>
</evidence>
<dbReference type="RefSeq" id="WP_338176556.1">
    <property type="nucleotide sequence ID" value="NZ_JAEKNQ010000015.1"/>
</dbReference>
<feature type="compositionally biased region" description="Low complexity" evidence="1">
    <location>
        <begin position="193"/>
        <end position="205"/>
    </location>
</feature>
<accession>A0A934K809</accession>
<evidence type="ECO:0000256" key="1">
    <source>
        <dbReference type="SAM" id="MobiDB-lite"/>
    </source>
</evidence>
<name>A0A934K809_9BACT</name>
<protein>
    <recommendedName>
        <fullName evidence="4">SAF domain-containing protein</fullName>
    </recommendedName>
</protein>
<reference evidence="2 3" key="1">
    <citation type="submission" date="2020-10" db="EMBL/GenBank/DDBJ databases">
        <title>Ca. Dormibacterota MAGs.</title>
        <authorList>
            <person name="Montgomery K."/>
        </authorList>
    </citation>
    <scope>NUCLEOTIDE SEQUENCE [LARGE SCALE GENOMIC DNA]</scope>
    <source>
        <strain evidence="2">SC8811_S16_3</strain>
    </source>
</reference>
<sequence length="220" mass="22736">MPRRSLLLTIGGALVLLAVIGAVYLEIAVQAKATHTAWTVTQDIVAGTALDSSNVRQVKLADTGDPVQYFKGDPIRDHRRAASRLSASHLLSDDDLMPTQSVLVPLTFKSAPSMQRGDKIDVYVLMGTKTIQVGRGLVVEQPNPTTVWVPPGDEAAWVTLQANNSALFAVRSSGVGVPSGAGLALNEAASQLAGSASEGGSVPGPAASPPAAPSPSVQRP</sequence>
<evidence type="ECO:0000313" key="2">
    <source>
        <dbReference type="EMBL" id="MBJ7602157.1"/>
    </source>
</evidence>
<dbReference type="AlphaFoldDB" id="A0A934K809"/>
<gene>
    <name evidence="2" type="ORF">JF888_03020</name>
</gene>
<comment type="caution">
    <text evidence="2">The sequence shown here is derived from an EMBL/GenBank/DDBJ whole genome shotgun (WGS) entry which is preliminary data.</text>
</comment>
<dbReference type="Proteomes" id="UP000620075">
    <property type="component" value="Unassembled WGS sequence"/>
</dbReference>
<organism evidence="2 3">
    <name type="scientific">Candidatus Dormiibacter inghamiae</name>
    <dbReference type="NCBI Taxonomy" id="3127013"/>
    <lineage>
        <taxon>Bacteria</taxon>
        <taxon>Bacillati</taxon>
        <taxon>Candidatus Dormiibacterota</taxon>
        <taxon>Candidatus Dormibacteria</taxon>
        <taxon>Candidatus Dormibacterales</taxon>
        <taxon>Candidatus Dormibacteraceae</taxon>
        <taxon>Candidatus Dormiibacter</taxon>
    </lineage>
</organism>